<name>A9HG44_GLUDA</name>
<protein>
    <submittedName>
        <fullName evidence="1">Uncharacterized protein</fullName>
    </submittedName>
</protein>
<accession>A9HG44</accession>
<gene>
    <name evidence="1" type="ordered locus">GDI1504</name>
</gene>
<sequence>MKRRPASPDPGGVCRRRGIMQANLQPVPAAAMDLVARHGDDALVIARRYRDDAQDDDDEVLVAYWNAILETSQYLLEESPDRHS</sequence>
<keyword evidence="2" id="KW-1185">Reference proteome</keyword>
<dbReference type="Proteomes" id="UP000001176">
    <property type="component" value="Chromosome"/>
</dbReference>
<evidence type="ECO:0000313" key="1">
    <source>
        <dbReference type="EMBL" id="CAP55447.1"/>
    </source>
</evidence>
<proteinExistence type="predicted"/>
<dbReference type="AlphaFoldDB" id="A9HG44"/>
<evidence type="ECO:0000313" key="2">
    <source>
        <dbReference type="Proteomes" id="UP000001176"/>
    </source>
</evidence>
<dbReference type="KEGG" id="gdi:GDI1504"/>
<organism evidence="1 2">
    <name type="scientific">Gluconacetobacter diazotrophicus (strain ATCC 49037 / DSM 5601 / CCUG 37298 / CIP 103539 / LMG 7603 / PAl5)</name>
    <dbReference type="NCBI Taxonomy" id="272568"/>
    <lineage>
        <taxon>Bacteria</taxon>
        <taxon>Pseudomonadati</taxon>
        <taxon>Pseudomonadota</taxon>
        <taxon>Alphaproteobacteria</taxon>
        <taxon>Acetobacterales</taxon>
        <taxon>Acetobacteraceae</taxon>
        <taxon>Gluconacetobacter</taxon>
    </lineage>
</organism>
<dbReference type="EMBL" id="AM889285">
    <property type="protein sequence ID" value="CAP55447.1"/>
    <property type="molecule type" value="Genomic_DNA"/>
</dbReference>
<reference evidence="1 2" key="1">
    <citation type="journal article" date="2009" name="BMC Genomics">
        <title>Complete genome sequence of the sugarcane nitrogen-fixing endophyte Gluconacetobacter diazotrophicus Pal5.</title>
        <authorList>
            <person name="Bertalan M."/>
            <person name="Albano R."/>
            <person name="Padua V."/>
            <person name="Rouws L."/>
            <person name="Rojas C."/>
            <person name="Hemerly A."/>
            <person name="Teixeira K."/>
            <person name="Schwab S."/>
            <person name="Araujo J."/>
            <person name="Oliveira A."/>
            <person name="Franca L."/>
            <person name="Magalhaes V."/>
            <person name="Alqueres S."/>
            <person name="Cardoso A."/>
            <person name="Almeida W."/>
            <person name="Loureiro M.M."/>
            <person name="Nogueira E."/>
            <person name="Cidade D."/>
            <person name="Oliveira D."/>
            <person name="Simao T."/>
            <person name="Macedo J."/>
            <person name="Valadao A."/>
            <person name="Dreschsel M."/>
            <person name="Freitas F."/>
            <person name="Vidal M."/>
            <person name="Guedes H."/>
            <person name="Rodrigues E."/>
            <person name="Meneses C."/>
            <person name="Brioso P."/>
            <person name="Pozzer L."/>
            <person name="Figueiredo D."/>
            <person name="Montano H."/>
            <person name="Junior J."/>
            <person name="Filho G."/>
            <person name="Flores V."/>
            <person name="Ferreira B."/>
            <person name="Branco A."/>
            <person name="Gonzalez P."/>
            <person name="Guillobel H."/>
            <person name="Lemos M."/>
            <person name="Seibel L."/>
            <person name="Macedo J."/>
            <person name="Alves-Ferreira M."/>
            <person name="Sachetto-Martins G."/>
            <person name="Coelho A."/>
            <person name="Santos E."/>
            <person name="Amaral G."/>
            <person name="Neves A."/>
            <person name="Pacheco A.B."/>
            <person name="Carvalho D."/>
            <person name="Lery L."/>
            <person name="Bisch P."/>
            <person name="Rossle S.C."/>
            <person name="Urmenyi T."/>
            <person name="Kruger W.V."/>
            <person name="Martins O."/>
            <person name="Baldani J.I."/>
            <person name="Ferreira P.C."/>
        </authorList>
    </citation>
    <scope>NUCLEOTIDE SEQUENCE [LARGE SCALE GENOMIC DNA]</scope>
    <source>
        <strain evidence="2">ATCC 49037 / DSM 5601 / CCUG 37298 / CIP 103539 / LMG 7603 / PAl5</strain>
    </source>
</reference>